<evidence type="ECO:0000313" key="2">
    <source>
        <dbReference type="Proteomes" id="UP001314170"/>
    </source>
</evidence>
<dbReference type="AlphaFoldDB" id="A0AAV1SKI5"/>
<comment type="caution">
    <text evidence="1">The sequence shown here is derived from an EMBL/GenBank/DDBJ whole genome shotgun (WGS) entry which is preliminary data.</text>
</comment>
<gene>
    <name evidence="1" type="ORF">DCAF_LOCUS24610</name>
</gene>
<reference evidence="1 2" key="1">
    <citation type="submission" date="2024-01" db="EMBL/GenBank/DDBJ databases">
        <authorList>
            <person name="Waweru B."/>
        </authorList>
    </citation>
    <scope>NUCLEOTIDE SEQUENCE [LARGE SCALE GENOMIC DNA]</scope>
</reference>
<dbReference type="Proteomes" id="UP001314170">
    <property type="component" value="Unassembled WGS sequence"/>
</dbReference>
<evidence type="ECO:0000313" key="1">
    <source>
        <dbReference type="EMBL" id="CAK7353206.1"/>
    </source>
</evidence>
<keyword evidence="2" id="KW-1185">Reference proteome</keyword>
<name>A0AAV1SKI5_9ROSI</name>
<protein>
    <submittedName>
        <fullName evidence="1">Uncharacterized protein</fullName>
    </submittedName>
</protein>
<dbReference type="EMBL" id="CAWUPB010001194">
    <property type="protein sequence ID" value="CAK7353206.1"/>
    <property type="molecule type" value="Genomic_DNA"/>
</dbReference>
<organism evidence="1 2">
    <name type="scientific">Dovyalis caffra</name>
    <dbReference type="NCBI Taxonomy" id="77055"/>
    <lineage>
        <taxon>Eukaryota</taxon>
        <taxon>Viridiplantae</taxon>
        <taxon>Streptophyta</taxon>
        <taxon>Embryophyta</taxon>
        <taxon>Tracheophyta</taxon>
        <taxon>Spermatophyta</taxon>
        <taxon>Magnoliopsida</taxon>
        <taxon>eudicotyledons</taxon>
        <taxon>Gunneridae</taxon>
        <taxon>Pentapetalae</taxon>
        <taxon>rosids</taxon>
        <taxon>fabids</taxon>
        <taxon>Malpighiales</taxon>
        <taxon>Salicaceae</taxon>
        <taxon>Flacourtieae</taxon>
        <taxon>Dovyalis</taxon>
    </lineage>
</organism>
<accession>A0AAV1SKI5</accession>
<sequence length="93" mass="10272">MNKTSIGNGGLSQAVKTRYEQKKLFARVRKFQGLIVFYLIVDATSYGHWQVDKIKDETKVGRHSSNVESHSWPLIGSVIGCGSALAKCTVWGS</sequence>
<proteinExistence type="predicted"/>